<dbReference type="Proteomes" id="UP000836841">
    <property type="component" value="Chromosome 1"/>
</dbReference>
<proteinExistence type="predicted"/>
<reference evidence="1 2" key="1">
    <citation type="submission" date="2022-03" db="EMBL/GenBank/DDBJ databases">
        <authorList>
            <person name="Nunn A."/>
            <person name="Chopra R."/>
            <person name="Nunn A."/>
            <person name="Contreras Garrido A."/>
        </authorList>
    </citation>
    <scope>NUCLEOTIDE SEQUENCE [LARGE SCALE GENOMIC DNA]</scope>
</reference>
<dbReference type="EMBL" id="OU466857">
    <property type="protein sequence ID" value="CAH2037262.1"/>
    <property type="molecule type" value="Genomic_DNA"/>
</dbReference>
<dbReference type="GO" id="GO:0004805">
    <property type="term" value="F:trehalose-phosphatase activity"/>
    <property type="evidence" value="ECO:0007669"/>
    <property type="project" value="TreeGrafter"/>
</dbReference>
<organism evidence="1 2">
    <name type="scientific">Thlaspi arvense</name>
    <name type="common">Field penny-cress</name>
    <dbReference type="NCBI Taxonomy" id="13288"/>
    <lineage>
        <taxon>Eukaryota</taxon>
        <taxon>Viridiplantae</taxon>
        <taxon>Streptophyta</taxon>
        <taxon>Embryophyta</taxon>
        <taxon>Tracheophyta</taxon>
        <taxon>Spermatophyta</taxon>
        <taxon>Magnoliopsida</taxon>
        <taxon>eudicotyledons</taxon>
        <taxon>Gunneridae</taxon>
        <taxon>Pentapetalae</taxon>
        <taxon>rosids</taxon>
        <taxon>malvids</taxon>
        <taxon>Brassicales</taxon>
        <taxon>Brassicaceae</taxon>
        <taxon>Thlaspideae</taxon>
        <taxon>Thlaspi</taxon>
    </lineage>
</organism>
<dbReference type="InterPro" id="IPR001830">
    <property type="entry name" value="Glyco_trans_20"/>
</dbReference>
<dbReference type="GO" id="GO:0003825">
    <property type="term" value="F:alpha,alpha-trehalose-phosphate synthase (UDP-forming) activity"/>
    <property type="evidence" value="ECO:0007669"/>
    <property type="project" value="TreeGrafter"/>
</dbReference>
<dbReference type="SUPFAM" id="SSF53756">
    <property type="entry name" value="UDP-Glycosyltransferase/glycogen phosphorylase"/>
    <property type="match status" value="1"/>
</dbReference>
<gene>
    <name evidence="1" type="ORF">TAV2_LOCUS1452</name>
</gene>
<dbReference type="PANTHER" id="PTHR10788:SF130">
    <property type="entry name" value="ALPHA,ALPHA-TREHALOSE-PHOSPHATE SYNTHASE [UDP-FORMING] 1"/>
    <property type="match status" value="1"/>
</dbReference>
<dbReference type="Pfam" id="PF00982">
    <property type="entry name" value="Glyco_transf_20"/>
    <property type="match status" value="2"/>
</dbReference>
<dbReference type="Gene3D" id="3.40.50.2000">
    <property type="entry name" value="Glycogen Phosphorylase B"/>
    <property type="match status" value="3"/>
</dbReference>
<dbReference type="GO" id="GO:0005829">
    <property type="term" value="C:cytosol"/>
    <property type="evidence" value="ECO:0007669"/>
    <property type="project" value="TreeGrafter"/>
</dbReference>
<dbReference type="GO" id="GO:0005992">
    <property type="term" value="P:trehalose biosynthetic process"/>
    <property type="evidence" value="ECO:0007669"/>
    <property type="project" value="InterPro"/>
</dbReference>
<sequence length="333" mass="37739">MMAYDDACGERPRLFVVANRLPVSAKRTGESSWSLEMSPGGKFNLLGGVTAQFDTKWVGWPGFDVYNEVEKNALSKSLAEMNCIPVFLNEVFDNITMVIAMKANQMFLDVVIENYEEGDMIWCQDYHLMFLPQYLKDYNSKIKVGWFLHSPFPSAEVYKTLPSRSELLRSLLTADLLGFHTYDFARHFVSTCTRILGVEGTQEGVVVQGRVTRVVVLPEVTQQMNELKERFAGKKVILGVDRLDMIKGIPQKYLGFEKFLEENPDWRDKVVLVQIAVPTRNGVLEYRKVKNQVHGLVGRINGRFGSVSSLPIHHMDCSVHPNYLCALYAIAGN</sequence>
<dbReference type="PANTHER" id="PTHR10788">
    <property type="entry name" value="TREHALOSE-6-PHOSPHATE SYNTHASE"/>
    <property type="match status" value="1"/>
</dbReference>
<dbReference type="AlphaFoldDB" id="A0AAU9RFR4"/>
<name>A0AAU9RFR4_THLAR</name>
<evidence type="ECO:0000313" key="2">
    <source>
        <dbReference type="Proteomes" id="UP000836841"/>
    </source>
</evidence>
<protein>
    <recommendedName>
        <fullName evidence="3">Trehalose-6-phosphate synthase</fullName>
    </recommendedName>
</protein>
<keyword evidence="2" id="KW-1185">Reference proteome</keyword>
<evidence type="ECO:0000313" key="1">
    <source>
        <dbReference type="EMBL" id="CAH2037262.1"/>
    </source>
</evidence>
<evidence type="ECO:0008006" key="3">
    <source>
        <dbReference type="Google" id="ProtNLM"/>
    </source>
</evidence>
<dbReference type="CDD" id="cd03788">
    <property type="entry name" value="GT20_TPS"/>
    <property type="match status" value="1"/>
</dbReference>
<accession>A0AAU9RFR4</accession>